<accession>A0AAV6PVW0</accession>
<evidence type="ECO:0000313" key="4">
    <source>
        <dbReference type="Proteomes" id="UP000693946"/>
    </source>
</evidence>
<organism evidence="3 4">
    <name type="scientific">Solea senegalensis</name>
    <name type="common">Senegalese sole</name>
    <dbReference type="NCBI Taxonomy" id="28829"/>
    <lineage>
        <taxon>Eukaryota</taxon>
        <taxon>Metazoa</taxon>
        <taxon>Chordata</taxon>
        <taxon>Craniata</taxon>
        <taxon>Vertebrata</taxon>
        <taxon>Euteleostomi</taxon>
        <taxon>Actinopterygii</taxon>
        <taxon>Neopterygii</taxon>
        <taxon>Teleostei</taxon>
        <taxon>Neoteleostei</taxon>
        <taxon>Acanthomorphata</taxon>
        <taxon>Carangaria</taxon>
        <taxon>Pleuronectiformes</taxon>
        <taxon>Pleuronectoidei</taxon>
        <taxon>Soleidae</taxon>
        <taxon>Solea</taxon>
    </lineage>
</organism>
<sequence length="527" mass="59558">MQHTKCQSRTHRCPEYITYQSVAREVQQLLKRFCLINSQHFLFTPDPNTDGHSGAQRQQTLQTRMGNFLQPVIILFSLLVSTTGAVQVVYAQVGETVNLKPLELKKSHNYVYWTFMDLQLGWRNHFGGKSLTNDKAWNNKLQMTDDSLIIQDIQQENFGTFQVSVSSQSPLISTISTIILVKLEVSKSPASPLLPGESLSLHCSAEVSQKPEIYWLDPTGQRKTNNDGSFSTRVTGQHNGEWTCVVAQQKHVKMSITVVDLSPAPSHAQYTSTSMPVTIPCSLSPHITWEQIKVKGVEEVHWQFFPRQSSGVSAVKAQRLFFLSLESMLFTAERNRDLRPVLRPTTGNFTLTRKQGREEDAGDYVCTVKFKNGVTLNSTVRVDVLQIMAYPGADLHPGQLLNLTCSIGHPLPSDLRLQWSPPKHSPQESVHHSAHLTIPEVSTGDAGNWGCSLWEGKRRLTSTVITLSIEHRLNVWMLVIICGAAVIVILLVILIVILYRRRNRKMRHLRHQLCRCKHPKPKGFYRT</sequence>
<dbReference type="EMBL" id="JAGKHQ010000021">
    <property type="protein sequence ID" value="KAG7476151.1"/>
    <property type="molecule type" value="Genomic_DNA"/>
</dbReference>
<evidence type="ECO:0000259" key="2">
    <source>
        <dbReference type="PROSITE" id="PS50835"/>
    </source>
</evidence>
<feature type="transmembrane region" description="Helical" evidence="1">
    <location>
        <begin position="475"/>
        <end position="499"/>
    </location>
</feature>
<feature type="domain" description="Ig-like" evidence="2">
    <location>
        <begin position="398"/>
        <end position="468"/>
    </location>
</feature>
<dbReference type="SMART" id="SM00409">
    <property type="entry name" value="IG"/>
    <property type="match status" value="4"/>
</dbReference>
<comment type="caution">
    <text evidence="3">The sequence shown here is derived from an EMBL/GenBank/DDBJ whole genome shotgun (WGS) entry which is preliminary data.</text>
</comment>
<dbReference type="PANTHER" id="PTHR11422:SF0">
    <property type="entry name" value="T-CELL SURFACE GLYCOPROTEIN CD4"/>
    <property type="match status" value="1"/>
</dbReference>
<dbReference type="InterPro" id="IPR013151">
    <property type="entry name" value="Immunoglobulin_dom"/>
</dbReference>
<keyword evidence="1" id="KW-0472">Membrane</keyword>
<dbReference type="InterPro" id="IPR007110">
    <property type="entry name" value="Ig-like_dom"/>
</dbReference>
<keyword evidence="1" id="KW-1133">Transmembrane helix</keyword>
<dbReference type="Proteomes" id="UP000693946">
    <property type="component" value="Linkage Group LG9"/>
</dbReference>
<dbReference type="PROSITE" id="PS50835">
    <property type="entry name" value="IG_LIKE"/>
    <property type="match status" value="2"/>
</dbReference>
<reference evidence="3 4" key="1">
    <citation type="journal article" date="2021" name="Sci. Rep.">
        <title>Chromosome anchoring in Senegalese sole (Solea senegalensis) reveals sex-associated markers and genome rearrangements in flatfish.</title>
        <authorList>
            <person name="Guerrero-Cozar I."/>
            <person name="Gomez-Garrido J."/>
            <person name="Berbel C."/>
            <person name="Martinez-Blanch J.F."/>
            <person name="Alioto T."/>
            <person name="Claros M.G."/>
            <person name="Gagnaire P.A."/>
            <person name="Manchado M."/>
        </authorList>
    </citation>
    <scope>NUCLEOTIDE SEQUENCE [LARGE SCALE GENOMIC DNA]</scope>
    <source>
        <strain evidence="3">Sse05_10M</strain>
    </source>
</reference>
<name>A0AAV6PVW0_SOLSE</name>
<evidence type="ECO:0000313" key="3">
    <source>
        <dbReference type="EMBL" id="KAG7476151.1"/>
    </source>
</evidence>
<gene>
    <name evidence="3" type="ORF">JOB18_047016</name>
</gene>
<evidence type="ECO:0000256" key="1">
    <source>
        <dbReference type="SAM" id="Phobius"/>
    </source>
</evidence>
<dbReference type="Pfam" id="PF00047">
    <property type="entry name" value="ig"/>
    <property type="match status" value="1"/>
</dbReference>
<feature type="domain" description="Ig-like" evidence="2">
    <location>
        <begin position="170"/>
        <end position="255"/>
    </location>
</feature>
<keyword evidence="4" id="KW-1185">Reference proteome</keyword>
<protein>
    <submittedName>
        <fullName evidence="3">T-cell surface glycoprotein CD4-like isoform X1</fullName>
    </submittedName>
</protein>
<dbReference type="AlphaFoldDB" id="A0AAV6PVW0"/>
<dbReference type="InterPro" id="IPR003599">
    <property type="entry name" value="Ig_sub"/>
</dbReference>
<keyword evidence="1" id="KW-0812">Transmembrane</keyword>
<proteinExistence type="predicted"/>
<feature type="transmembrane region" description="Helical" evidence="1">
    <location>
        <begin position="68"/>
        <end position="90"/>
    </location>
</feature>
<dbReference type="PANTHER" id="PTHR11422">
    <property type="entry name" value="T-CELL SURFACE GLYCOPROTEIN CD4"/>
    <property type="match status" value="1"/>
</dbReference>